<evidence type="ECO:0000256" key="4">
    <source>
        <dbReference type="ARBA" id="ARBA00023125"/>
    </source>
</evidence>
<sequence length="331" mass="35990">MKFRILGPVEVHDERTGVRILPTGAKQRALLGALVVKSGQIVSVHRLIDELWGEQPPANATNALQAHVARLRRLLPVPEPGSGEPHHEWIVTRSLGYVLRLGRAGTDADRFHRLAAQGRAAAATDPEQAAELLRQALALWRGPALEGSVLGDICAAEAAQLEENRLTALEALYDACLRAARHGEITGELEELTTDHPMRERFYDLLMLALYRCGRQAEALSVYDRARRRLVHELGVEPGPALRGRMEAILQHDPRLAAPGPAGQLARVHPLPPPPAPAPTAPGPAGGPDATVLNLTGEIARLRSRIEHLSLEQEALMRRFDQLVANPASGH</sequence>
<dbReference type="eggNOG" id="COG3629">
    <property type="taxonomic scope" value="Bacteria"/>
</dbReference>
<dbReference type="GO" id="GO:0003677">
    <property type="term" value="F:DNA binding"/>
    <property type="evidence" value="ECO:0007669"/>
    <property type="project" value="UniProtKB-UniRule"/>
</dbReference>
<dbReference type="PROSITE" id="PS51755">
    <property type="entry name" value="OMPR_PHOB"/>
    <property type="match status" value="1"/>
</dbReference>
<evidence type="ECO:0000256" key="7">
    <source>
        <dbReference type="SAM" id="Coils"/>
    </source>
</evidence>
<protein>
    <submittedName>
        <fullName evidence="10">Regulatory protein</fullName>
    </submittedName>
</protein>
<dbReference type="InterPro" id="IPR036388">
    <property type="entry name" value="WH-like_DNA-bd_sf"/>
</dbReference>
<evidence type="ECO:0000313" key="11">
    <source>
        <dbReference type="Proteomes" id="UP000002805"/>
    </source>
</evidence>
<feature type="region of interest" description="Disordered" evidence="8">
    <location>
        <begin position="259"/>
        <end position="291"/>
    </location>
</feature>
<dbReference type="InterPro" id="IPR001867">
    <property type="entry name" value="OmpR/PhoB-type_DNA-bd"/>
</dbReference>
<dbReference type="Proteomes" id="UP000002805">
    <property type="component" value="Chromosome"/>
</dbReference>
<keyword evidence="5" id="KW-0804">Transcription</keyword>
<dbReference type="SMART" id="SM01043">
    <property type="entry name" value="BTAD"/>
    <property type="match status" value="1"/>
</dbReference>
<dbReference type="PANTHER" id="PTHR35807">
    <property type="entry name" value="TRANSCRIPTIONAL REGULATOR REDD-RELATED"/>
    <property type="match status" value="1"/>
</dbReference>
<organism evidence="10 11">
    <name type="scientific">Streptomyces pristinaespiralis (strain ATCC 25486 / DSM 40338 / CBS 914.69 / JCM 4507 / KCC S-0507 / NBRC 13074 / NRRL 2958 / 5647)</name>
    <dbReference type="NCBI Taxonomy" id="457429"/>
    <lineage>
        <taxon>Bacteria</taxon>
        <taxon>Bacillati</taxon>
        <taxon>Actinomycetota</taxon>
        <taxon>Actinomycetes</taxon>
        <taxon>Kitasatosporales</taxon>
        <taxon>Streptomycetaceae</taxon>
        <taxon>Streptomyces</taxon>
    </lineage>
</organism>
<dbReference type="AlphaFoldDB" id="B5HIX0"/>
<dbReference type="RefSeq" id="WP_005321617.1">
    <property type="nucleotide sequence ID" value="NZ_CM000950.1"/>
</dbReference>
<dbReference type="SMART" id="SM00862">
    <property type="entry name" value="Trans_reg_C"/>
    <property type="match status" value="1"/>
</dbReference>
<evidence type="ECO:0000256" key="1">
    <source>
        <dbReference type="ARBA" id="ARBA00005820"/>
    </source>
</evidence>
<keyword evidence="4 6" id="KW-0238">DNA-binding</keyword>
<reference evidence="11" key="2">
    <citation type="submission" date="2009-10" db="EMBL/GenBank/DDBJ databases">
        <title>The genome sequence of Streptomyces pristinaespiralis strain ATCC 25486.</title>
        <authorList>
            <consortium name="The Broad Institute Genome Sequencing Platform"/>
            <consortium name="Broad Institute Microbial Sequencing Center"/>
            <person name="Fischbach M."/>
            <person name="Godfrey P."/>
            <person name="Ward D."/>
            <person name="Young S."/>
            <person name="Zeng Q."/>
            <person name="Koehrsen M."/>
            <person name="Alvarado L."/>
            <person name="Berlin A.M."/>
            <person name="Bochicchio J."/>
            <person name="Borenstein D."/>
            <person name="Chapman S.B."/>
            <person name="Chen Z."/>
            <person name="Engels R."/>
            <person name="Freedman E."/>
            <person name="Gellesch M."/>
            <person name="Goldberg J."/>
            <person name="Griggs A."/>
            <person name="Gujja S."/>
            <person name="Heilman E.R."/>
            <person name="Heiman D.I."/>
            <person name="Hepburn T.A."/>
            <person name="Howarth C."/>
            <person name="Jen D."/>
            <person name="Larson L."/>
            <person name="Lewis B."/>
            <person name="Mehta T."/>
            <person name="Park D."/>
            <person name="Pearson M."/>
            <person name="Richards J."/>
            <person name="Roberts A."/>
            <person name="Saif S."/>
            <person name="Shea T.D."/>
            <person name="Shenoy N."/>
            <person name="Sisk P."/>
            <person name="Stolte C."/>
            <person name="Sykes S.N."/>
            <person name="Thomson T."/>
            <person name="Walk T."/>
            <person name="White J."/>
            <person name="Yandava C."/>
            <person name="Straight P."/>
            <person name="Clardy J."/>
            <person name="Hung D."/>
            <person name="Kolter R."/>
            <person name="Mekalanos J."/>
            <person name="Walker S."/>
            <person name="Walsh C.T."/>
            <person name="Wieland-Brown L.C."/>
            <person name="Haas B."/>
            <person name="Nusbaum C."/>
            <person name="Birren B."/>
        </authorList>
    </citation>
    <scope>NUCLEOTIDE SEQUENCE [LARGE SCALE GENOMIC DNA]</scope>
    <source>
        <strain evidence="11">ATCC 25486 / DSM 40338 / CBS 914.69 / JCM 4507 / NBRC 13074 / NRRL 2958 / 5647</strain>
    </source>
</reference>
<keyword evidence="3" id="KW-0805">Transcription regulation</keyword>
<dbReference type="Gene3D" id="1.25.40.10">
    <property type="entry name" value="Tetratricopeptide repeat domain"/>
    <property type="match status" value="1"/>
</dbReference>
<evidence type="ECO:0000256" key="6">
    <source>
        <dbReference type="PROSITE-ProRule" id="PRU01091"/>
    </source>
</evidence>
<feature type="coiled-coil region" evidence="7">
    <location>
        <begin position="292"/>
        <end position="319"/>
    </location>
</feature>
<evidence type="ECO:0000256" key="2">
    <source>
        <dbReference type="ARBA" id="ARBA00023012"/>
    </source>
</evidence>
<dbReference type="InterPro" id="IPR011990">
    <property type="entry name" value="TPR-like_helical_dom_sf"/>
</dbReference>
<keyword evidence="2" id="KW-0902">Two-component regulatory system</keyword>
<dbReference type="Gene3D" id="1.10.10.10">
    <property type="entry name" value="Winged helix-like DNA-binding domain superfamily/Winged helix DNA-binding domain"/>
    <property type="match status" value="1"/>
</dbReference>
<gene>
    <name evidence="10" type="ORF">SSDG_05107</name>
</gene>
<dbReference type="PANTHER" id="PTHR35807:SF1">
    <property type="entry name" value="TRANSCRIPTIONAL REGULATOR REDD"/>
    <property type="match status" value="1"/>
</dbReference>
<dbReference type="Pfam" id="PF03704">
    <property type="entry name" value="BTAD"/>
    <property type="match status" value="1"/>
</dbReference>
<keyword evidence="11" id="KW-1185">Reference proteome</keyword>
<proteinExistence type="inferred from homology"/>
<dbReference type="CDD" id="cd15831">
    <property type="entry name" value="BTAD"/>
    <property type="match status" value="1"/>
</dbReference>
<evidence type="ECO:0000313" key="10">
    <source>
        <dbReference type="EMBL" id="EDY66781.1"/>
    </source>
</evidence>
<dbReference type="SUPFAM" id="SSF48452">
    <property type="entry name" value="TPR-like"/>
    <property type="match status" value="1"/>
</dbReference>
<accession>B5HIX0</accession>
<dbReference type="EMBL" id="CM000950">
    <property type="protein sequence ID" value="EDY66781.1"/>
    <property type="molecule type" value="Genomic_DNA"/>
</dbReference>
<evidence type="ECO:0000256" key="5">
    <source>
        <dbReference type="ARBA" id="ARBA00023163"/>
    </source>
</evidence>
<evidence type="ECO:0000259" key="9">
    <source>
        <dbReference type="PROSITE" id="PS51755"/>
    </source>
</evidence>
<dbReference type="Pfam" id="PF00486">
    <property type="entry name" value="Trans_reg_C"/>
    <property type="match status" value="1"/>
</dbReference>
<feature type="domain" description="OmpR/PhoB-type" evidence="9">
    <location>
        <begin position="1"/>
        <end position="101"/>
    </location>
</feature>
<feature type="compositionally biased region" description="Pro residues" evidence="8">
    <location>
        <begin position="270"/>
        <end position="282"/>
    </location>
</feature>
<dbReference type="GO" id="GO:0000160">
    <property type="term" value="P:phosphorelay signal transduction system"/>
    <property type="evidence" value="ECO:0007669"/>
    <property type="project" value="UniProtKB-KW"/>
</dbReference>
<dbReference type="InterPro" id="IPR051677">
    <property type="entry name" value="AfsR-DnrI-RedD_regulator"/>
</dbReference>
<dbReference type="InterPro" id="IPR016032">
    <property type="entry name" value="Sig_transdc_resp-reg_C-effctor"/>
</dbReference>
<keyword evidence="7" id="KW-0175">Coiled coil</keyword>
<dbReference type="GO" id="GO:0006355">
    <property type="term" value="P:regulation of DNA-templated transcription"/>
    <property type="evidence" value="ECO:0007669"/>
    <property type="project" value="InterPro"/>
</dbReference>
<dbReference type="GeneID" id="97231907"/>
<comment type="similarity">
    <text evidence="1">Belongs to the AfsR/DnrI/RedD regulatory family.</text>
</comment>
<dbReference type="InterPro" id="IPR005158">
    <property type="entry name" value="BTAD"/>
</dbReference>
<dbReference type="SUPFAM" id="SSF46894">
    <property type="entry name" value="C-terminal effector domain of the bipartite response regulators"/>
    <property type="match status" value="1"/>
</dbReference>
<dbReference type="HOGENOM" id="CLU_004665_0_0_11"/>
<reference evidence="11" key="1">
    <citation type="submission" date="2008-02" db="EMBL/GenBank/DDBJ databases">
        <authorList>
            <consortium name="The Broad Institute Genome Sequencing Platform"/>
            <person name="Fischbach M."/>
            <person name="Ward D."/>
            <person name="Young S."/>
            <person name="Jaffe D."/>
            <person name="Gnerre S."/>
            <person name="Berlin A."/>
            <person name="Heiman D."/>
            <person name="Hepburn T."/>
            <person name="Sykes S."/>
            <person name="Alvarado L."/>
            <person name="Kodira C.D."/>
            <person name="Straight P."/>
            <person name="Clardy J."/>
            <person name="Hung D."/>
            <person name="Kolter R."/>
            <person name="Mekalanos J."/>
            <person name="Walker S."/>
            <person name="Walsh C.T."/>
            <person name="Lander E."/>
            <person name="Galagan J."/>
            <person name="Nusbaum C."/>
            <person name="Birren B."/>
        </authorList>
    </citation>
    <scope>NUCLEOTIDE SEQUENCE [LARGE SCALE GENOMIC DNA]</scope>
    <source>
        <strain evidence="11">ATCC 25486 / DSM 40338 / CBS 914.69 / JCM 4507 / NBRC 13074 / NRRL 2958 / 5647</strain>
    </source>
</reference>
<evidence type="ECO:0000256" key="8">
    <source>
        <dbReference type="SAM" id="MobiDB-lite"/>
    </source>
</evidence>
<name>B5HIX0_STRE2</name>
<feature type="DNA-binding region" description="OmpR/PhoB-type" evidence="6">
    <location>
        <begin position="1"/>
        <end position="101"/>
    </location>
</feature>
<evidence type="ECO:0000256" key="3">
    <source>
        <dbReference type="ARBA" id="ARBA00023015"/>
    </source>
</evidence>